<evidence type="ECO:0000313" key="2">
    <source>
        <dbReference type="EnsemblPlants" id="AET4Gv20140800.1"/>
    </source>
</evidence>
<keyword evidence="3" id="KW-1185">Reference proteome</keyword>
<evidence type="ECO:0000313" key="3">
    <source>
        <dbReference type="Proteomes" id="UP000015105"/>
    </source>
</evidence>
<feature type="compositionally biased region" description="Basic and acidic residues" evidence="1">
    <location>
        <begin position="55"/>
        <end position="64"/>
    </location>
</feature>
<dbReference type="EnsemblPlants" id="AET4Gv20140800.1">
    <property type="protein sequence ID" value="AET4Gv20140800.1"/>
    <property type="gene ID" value="AET4Gv20140800"/>
</dbReference>
<accession>A0A453HCI4</accession>
<reference evidence="2" key="4">
    <citation type="submission" date="2019-03" db="UniProtKB">
        <authorList>
            <consortium name="EnsemblPlants"/>
        </authorList>
    </citation>
    <scope>IDENTIFICATION</scope>
</reference>
<protein>
    <submittedName>
        <fullName evidence="2">Uncharacterized protein</fullName>
    </submittedName>
</protein>
<feature type="compositionally biased region" description="Low complexity" evidence="1">
    <location>
        <begin position="33"/>
        <end position="46"/>
    </location>
</feature>
<reference evidence="3" key="2">
    <citation type="journal article" date="2017" name="Nat. Plants">
        <title>The Aegilops tauschii genome reveals multiple impacts of transposons.</title>
        <authorList>
            <person name="Zhao G."/>
            <person name="Zou C."/>
            <person name="Li K."/>
            <person name="Wang K."/>
            <person name="Li T."/>
            <person name="Gao L."/>
            <person name="Zhang X."/>
            <person name="Wang H."/>
            <person name="Yang Z."/>
            <person name="Liu X."/>
            <person name="Jiang W."/>
            <person name="Mao L."/>
            <person name="Kong X."/>
            <person name="Jiao Y."/>
            <person name="Jia J."/>
        </authorList>
    </citation>
    <scope>NUCLEOTIDE SEQUENCE [LARGE SCALE GENOMIC DNA]</scope>
    <source>
        <strain evidence="3">cv. AL8/78</strain>
    </source>
</reference>
<organism evidence="2 3">
    <name type="scientific">Aegilops tauschii subsp. strangulata</name>
    <name type="common">Goatgrass</name>
    <dbReference type="NCBI Taxonomy" id="200361"/>
    <lineage>
        <taxon>Eukaryota</taxon>
        <taxon>Viridiplantae</taxon>
        <taxon>Streptophyta</taxon>
        <taxon>Embryophyta</taxon>
        <taxon>Tracheophyta</taxon>
        <taxon>Spermatophyta</taxon>
        <taxon>Magnoliopsida</taxon>
        <taxon>Liliopsida</taxon>
        <taxon>Poales</taxon>
        <taxon>Poaceae</taxon>
        <taxon>BOP clade</taxon>
        <taxon>Pooideae</taxon>
        <taxon>Triticodae</taxon>
        <taxon>Triticeae</taxon>
        <taxon>Triticinae</taxon>
        <taxon>Aegilops</taxon>
    </lineage>
</organism>
<sequence length="73" mass="8098">VPCRARAVKFQTSKTSQKNPSSFPSPIHSYNLRSPWRPSSSPTSARNGDHRRRRADGNGREGPAHARSPGQFL</sequence>
<reference evidence="3" key="1">
    <citation type="journal article" date="2014" name="Science">
        <title>Ancient hybridizations among the ancestral genomes of bread wheat.</title>
        <authorList>
            <consortium name="International Wheat Genome Sequencing Consortium,"/>
            <person name="Marcussen T."/>
            <person name="Sandve S.R."/>
            <person name="Heier L."/>
            <person name="Spannagl M."/>
            <person name="Pfeifer M."/>
            <person name="Jakobsen K.S."/>
            <person name="Wulff B.B."/>
            <person name="Steuernagel B."/>
            <person name="Mayer K.F."/>
            <person name="Olsen O.A."/>
        </authorList>
    </citation>
    <scope>NUCLEOTIDE SEQUENCE [LARGE SCALE GENOMIC DNA]</scope>
    <source>
        <strain evidence="3">cv. AL8/78</strain>
    </source>
</reference>
<proteinExistence type="predicted"/>
<dbReference type="AlphaFoldDB" id="A0A453HCI4"/>
<feature type="region of interest" description="Disordered" evidence="1">
    <location>
        <begin position="1"/>
        <end position="73"/>
    </location>
</feature>
<reference evidence="2" key="5">
    <citation type="journal article" date="2021" name="G3 (Bethesda)">
        <title>Aegilops tauschii genome assembly Aet v5.0 features greater sequence contiguity and improved annotation.</title>
        <authorList>
            <person name="Wang L."/>
            <person name="Zhu T."/>
            <person name="Rodriguez J.C."/>
            <person name="Deal K.R."/>
            <person name="Dubcovsky J."/>
            <person name="McGuire P.E."/>
            <person name="Lux T."/>
            <person name="Spannagl M."/>
            <person name="Mayer K.F.X."/>
            <person name="Baldrich P."/>
            <person name="Meyers B.C."/>
            <person name="Huo N."/>
            <person name="Gu Y.Q."/>
            <person name="Zhou H."/>
            <person name="Devos K.M."/>
            <person name="Bennetzen J.L."/>
            <person name="Unver T."/>
            <person name="Budak H."/>
            <person name="Gulick P.J."/>
            <person name="Galiba G."/>
            <person name="Kalapos B."/>
            <person name="Nelson D.R."/>
            <person name="Li P."/>
            <person name="You F.M."/>
            <person name="Luo M.C."/>
            <person name="Dvorak J."/>
        </authorList>
    </citation>
    <scope>NUCLEOTIDE SEQUENCE [LARGE SCALE GENOMIC DNA]</scope>
    <source>
        <strain evidence="2">cv. AL8/78</strain>
    </source>
</reference>
<feature type="compositionally biased region" description="Polar residues" evidence="1">
    <location>
        <begin position="10"/>
        <end position="24"/>
    </location>
</feature>
<dbReference type="Gramene" id="AET4Gv20140800.1">
    <property type="protein sequence ID" value="AET4Gv20140800.1"/>
    <property type="gene ID" value="AET4Gv20140800"/>
</dbReference>
<name>A0A453HCI4_AEGTS</name>
<evidence type="ECO:0000256" key="1">
    <source>
        <dbReference type="SAM" id="MobiDB-lite"/>
    </source>
</evidence>
<dbReference type="Proteomes" id="UP000015105">
    <property type="component" value="Chromosome 4D"/>
</dbReference>
<reference evidence="2" key="3">
    <citation type="journal article" date="2017" name="Nature">
        <title>Genome sequence of the progenitor of the wheat D genome Aegilops tauschii.</title>
        <authorList>
            <person name="Luo M.C."/>
            <person name="Gu Y.Q."/>
            <person name="Puiu D."/>
            <person name="Wang H."/>
            <person name="Twardziok S.O."/>
            <person name="Deal K.R."/>
            <person name="Huo N."/>
            <person name="Zhu T."/>
            <person name="Wang L."/>
            <person name="Wang Y."/>
            <person name="McGuire P.E."/>
            <person name="Liu S."/>
            <person name="Long H."/>
            <person name="Ramasamy R.K."/>
            <person name="Rodriguez J.C."/>
            <person name="Van S.L."/>
            <person name="Yuan L."/>
            <person name="Wang Z."/>
            <person name="Xia Z."/>
            <person name="Xiao L."/>
            <person name="Anderson O.D."/>
            <person name="Ouyang S."/>
            <person name="Liang Y."/>
            <person name="Zimin A.V."/>
            <person name="Pertea G."/>
            <person name="Qi P."/>
            <person name="Bennetzen J.L."/>
            <person name="Dai X."/>
            <person name="Dawson M.W."/>
            <person name="Muller H.G."/>
            <person name="Kugler K."/>
            <person name="Rivarola-Duarte L."/>
            <person name="Spannagl M."/>
            <person name="Mayer K.F.X."/>
            <person name="Lu F.H."/>
            <person name="Bevan M.W."/>
            <person name="Leroy P."/>
            <person name="Li P."/>
            <person name="You F.M."/>
            <person name="Sun Q."/>
            <person name="Liu Z."/>
            <person name="Lyons E."/>
            <person name="Wicker T."/>
            <person name="Salzberg S.L."/>
            <person name="Devos K.M."/>
            <person name="Dvorak J."/>
        </authorList>
    </citation>
    <scope>NUCLEOTIDE SEQUENCE [LARGE SCALE GENOMIC DNA]</scope>
    <source>
        <strain evidence="2">cv. AL8/78</strain>
    </source>
</reference>